<evidence type="ECO:0000259" key="2">
    <source>
        <dbReference type="Pfam" id="PF07727"/>
    </source>
</evidence>
<dbReference type="EMBL" id="OIVN01000472">
    <property type="protein sequence ID" value="SPC80816.1"/>
    <property type="molecule type" value="Genomic_DNA"/>
</dbReference>
<keyword evidence="1" id="KW-0812">Transmembrane</keyword>
<reference evidence="3" key="1">
    <citation type="submission" date="2018-02" db="EMBL/GenBank/DDBJ databases">
        <authorList>
            <person name="Cohen D.B."/>
            <person name="Kent A.D."/>
        </authorList>
    </citation>
    <scope>NUCLEOTIDE SEQUENCE</scope>
</reference>
<dbReference type="InterPro" id="IPR013103">
    <property type="entry name" value="RVT_2"/>
</dbReference>
<dbReference type="PANTHER" id="PTHR47481:SF10">
    <property type="entry name" value="COPIA-LIKE POLYPROTEIN_RETROTRANSPOSON"/>
    <property type="match status" value="1"/>
</dbReference>
<keyword evidence="1" id="KW-0472">Membrane</keyword>
<organism evidence="3">
    <name type="scientific">Fagus sylvatica</name>
    <name type="common">Beechnut</name>
    <dbReference type="NCBI Taxonomy" id="28930"/>
    <lineage>
        <taxon>Eukaryota</taxon>
        <taxon>Viridiplantae</taxon>
        <taxon>Streptophyta</taxon>
        <taxon>Embryophyta</taxon>
        <taxon>Tracheophyta</taxon>
        <taxon>Spermatophyta</taxon>
        <taxon>Magnoliopsida</taxon>
        <taxon>eudicotyledons</taxon>
        <taxon>Gunneridae</taxon>
        <taxon>Pentapetalae</taxon>
        <taxon>rosids</taxon>
        <taxon>fabids</taxon>
        <taxon>Fagales</taxon>
        <taxon>Fagaceae</taxon>
        <taxon>Fagus</taxon>
    </lineage>
</organism>
<keyword evidence="1" id="KW-1133">Transmembrane helix</keyword>
<dbReference type="AlphaFoldDB" id="A0A2N9EPP9"/>
<accession>A0A2N9EPP9</accession>
<gene>
    <name evidence="3" type="ORF">FSB_LOCUS8698</name>
</gene>
<feature type="domain" description="Reverse transcriptase Ty1/copia-type" evidence="2">
    <location>
        <begin position="196"/>
        <end position="294"/>
    </location>
</feature>
<name>A0A2N9EPP9_FAGSY</name>
<evidence type="ECO:0000256" key="1">
    <source>
        <dbReference type="SAM" id="Phobius"/>
    </source>
</evidence>
<dbReference type="PANTHER" id="PTHR47481">
    <property type="match status" value="1"/>
</dbReference>
<evidence type="ECO:0000313" key="3">
    <source>
        <dbReference type="EMBL" id="SPC80816.1"/>
    </source>
</evidence>
<proteinExistence type="predicted"/>
<sequence length="299" mass="32897">MSTLSTDSSISVLPSPTHLPVVHHVVTIKLTRDNYLLWKAQIVPYLRGQHLFAFLNGSHPAPPHTPTVSATDISTPQLDAAYQAWLVQDQMILSALISSLFENILAYVVKCTTSREFFMGISCPMSFALLKHSPRLIYPLLVLTLPPVMDLLLVVALPMVVEAASLLILSLAVTPLDNALIVAVVVVVASPPMVLIPLPKSVARLVMWLLHVKRNVDGSIERHKARLVAKGFHQQLGVDYDETNSSVIKPTTVRTVLSIAISSGWSLRQIDIQNAFLHGNLSEEVFMSQPPGYQHPLYP</sequence>
<dbReference type="Pfam" id="PF07727">
    <property type="entry name" value="RVT_2"/>
    <property type="match status" value="1"/>
</dbReference>
<feature type="transmembrane region" description="Helical" evidence="1">
    <location>
        <begin position="179"/>
        <end position="198"/>
    </location>
</feature>
<protein>
    <recommendedName>
        <fullName evidence="2">Reverse transcriptase Ty1/copia-type domain-containing protein</fullName>
    </recommendedName>
</protein>